<evidence type="ECO:0000313" key="3">
    <source>
        <dbReference type="Proteomes" id="UP000624701"/>
    </source>
</evidence>
<proteinExistence type="predicted"/>
<dbReference type="Pfam" id="PF04020">
    <property type="entry name" value="Phage_holin_4_2"/>
    <property type="match status" value="1"/>
</dbReference>
<evidence type="ECO:0008006" key="4">
    <source>
        <dbReference type="Google" id="ProtNLM"/>
    </source>
</evidence>
<keyword evidence="1" id="KW-0812">Transmembrane</keyword>
<dbReference type="Proteomes" id="UP000624701">
    <property type="component" value="Unassembled WGS sequence"/>
</dbReference>
<gene>
    <name evidence="2" type="ORF">GCM10011444_09110</name>
</gene>
<feature type="transmembrane region" description="Helical" evidence="1">
    <location>
        <begin position="91"/>
        <end position="112"/>
    </location>
</feature>
<keyword evidence="3" id="KW-1185">Reference proteome</keyword>
<comment type="caution">
    <text evidence="2">The sequence shown here is derived from an EMBL/GenBank/DDBJ whole genome shotgun (WGS) entry which is preliminary data.</text>
</comment>
<organism evidence="2 3">
    <name type="scientific">Winogradskyella haliclonae</name>
    <dbReference type="NCBI Taxonomy" id="2048558"/>
    <lineage>
        <taxon>Bacteria</taxon>
        <taxon>Pseudomonadati</taxon>
        <taxon>Bacteroidota</taxon>
        <taxon>Flavobacteriia</taxon>
        <taxon>Flavobacteriales</taxon>
        <taxon>Flavobacteriaceae</taxon>
        <taxon>Winogradskyella</taxon>
    </lineage>
</organism>
<keyword evidence="1" id="KW-0472">Membrane</keyword>
<dbReference type="PANTHER" id="PTHR37309">
    <property type="entry name" value="SLR0284 PROTEIN"/>
    <property type="match status" value="1"/>
</dbReference>
<keyword evidence="1" id="KW-1133">Transmembrane helix</keyword>
<accession>A0ABQ2BXU0</accession>
<name>A0ABQ2BXU0_9FLAO</name>
<evidence type="ECO:0000256" key="1">
    <source>
        <dbReference type="SAM" id="Phobius"/>
    </source>
</evidence>
<reference evidence="3" key="1">
    <citation type="journal article" date="2019" name="Int. J. Syst. Evol. Microbiol.">
        <title>The Global Catalogue of Microorganisms (GCM) 10K type strain sequencing project: providing services to taxonomists for standard genome sequencing and annotation.</title>
        <authorList>
            <consortium name="The Broad Institute Genomics Platform"/>
            <consortium name="The Broad Institute Genome Sequencing Center for Infectious Disease"/>
            <person name="Wu L."/>
            <person name="Ma J."/>
        </authorList>
    </citation>
    <scope>NUCLEOTIDE SEQUENCE [LARGE SCALE GENOMIC DNA]</scope>
    <source>
        <strain evidence="3">CCM 8681</strain>
    </source>
</reference>
<feature type="transmembrane region" description="Helical" evidence="1">
    <location>
        <begin position="55"/>
        <end position="79"/>
    </location>
</feature>
<protein>
    <recommendedName>
        <fullName evidence="4">Phage holin family protein</fullName>
    </recommendedName>
</protein>
<dbReference type="InterPro" id="IPR007165">
    <property type="entry name" value="Phage_holin_4_2"/>
</dbReference>
<evidence type="ECO:0000313" key="2">
    <source>
        <dbReference type="EMBL" id="GGI56602.1"/>
    </source>
</evidence>
<dbReference type="PANTHER" id="PTHR37309:SF1">
    <property type="entry name" value="SLR0284 PROTEIN"/>
    <property type="match status" value="1"/>
</dbReference>
<feature type="transmembrane region" description="Helical" evidence="1">
    <location>
        <begin position="30"/>
        <end position="48"/>
    </location>
</feature>
<sequence length="121" mass="13109">MIMKLIIKLLLNALAVVALSKLLSGVNVDTYTTAIIVAVVLSILNVLVKPILIVLTLPITILTLGLFLLIVNAIIIILADKLIDGFTVNGIWTAALFSILLSVLQSILHSLLKDEKRTKNQ</sequence>
<dbReference type="EMBL" id="BMDQ01000001">
    <property type="protein sequence ID" value="GGI56602.1"/>
    <property type="molecule type" value="Genomic_DNA"/>
</dbReference>